<dbReference type="AlphaFoldDB" id="A0A7D5M557"/>
<dbReference type="RefSeq" id="WP_179370733.1">
    <property type="nucleotide sequence ID" value="NZ_CP026995.1"/>
</dbReference>
<dbReference type="OrthoDB" id="9682at2157"/>
<keyword evidence="1" id="KW-1133">Transmembrane helix</keyword>
<dbReference type="EMBL" id="CP026995">
    <property type="protein sequence ID" value="QLH06872.1"/>
    <property type="molecule type" value="Genomic_DNA"/>
</dbReference>
<organism evidence="2 3">
    <name type="scientific">Nitrosopumilus ureiphilus</name>
    <dbReference type="NCBI Taxonomy" id="1470067"/>
    <lineage>
        <taxon>Archaea</taxon>
        <taxon>Nitrososphaerota</taxon>
        <taxon>Nitrososphaeria</taxon>
        <taxon>Nitrosopumilales</taxon>
        <taxon>Nitrosopumilaceae</taxon>
        <taxon>Nitrosopumilus</taxon>
    </lineage>
</organism>
<keyword evidence="3" id="KW-1185">Reference proteome</keyword>
<accession>A0A7D5M557</accession>
<name>A0A7D5M557_9ARCH</name>
<keyword evidence="1" id="KW-0812">Transmembrane</keyword>
<evidence type="ECO:0000313" key="3">
    <source>
        <dbReference type="Proteomes" id="UP000509478"/>
    </source>
</evidence>
<proteinExistence type="predicted"/>
<feature type="transmembrane region" description="Helical" evidence="1">
    <location>
        <begin position="6"/>
        <end position="26"/>
    </location>
</feature>
<dbReference type="GeneID" id="56067858"/>
<sequence length="169" mass="18451">MGLSNAISGGIVMFGITYVLFTFAGLTDNIASFSDVSSEISNMENKLVKTSIDVTIVNPPGTDATFSFEIINTNLEKFWEFDKFDVIITYDNNGITYTQTMIYDSTCPPVAGQWCIKTWTNDVLDPGILNEGETISIDVEVDNNLQINRDLIVVVSTPNGIIASATTTV</sequence>
<evidence type="ECO:0008006" key="4">
    <source>
        <dbReference type="Google" id="ProtNLM"/>
    </source>
</evidence>
<evidence type="ECO:0000313" key="2">
    <source>
        <dbReference type="EMBL" id="QLH06872.1"/>
    </source>
</evidence>
<protein>
    <recommendedName>
        <fullName evidence="4">Flagellar protein FlaF</fullName>
    </recommendedName>
</protein>
<evidence type="ECO:0000256" key="1">
    <source>
        <dbReference type="SAM" id="Phobius"/>
    </source>
</evidence>
<dbReference type="Proteomes" id="UP000509478">
    <property type="component" value="Chromosome"/>
</dbReference>
<dbReference type="KEGG" id="nue:C5F50_07135"/>
<gene>
    <name evidence="2" type="ORF">C5F50_07135</name>
</gene>
<keyword evidence="1" id="KW-0472">Membrane</keyword>
<reference evidence="2 3" key="1">
    <citation type="submission" date="2018-02" db="EMBL/GenBank/DDBJ databases">
        <title>Complete genome of Nitrosopumilus ureaphilus PS0.</title>
        <authorList>
            <person name="Qin W."/>
            <person name="Zheng Y."/>
            <person name="Stahl D.A."/>
        </authorList>
    </citation>
    <scope>NUCLEOTIDE SEQUENCE [LARGE SCALE GENOMIC DNA]</scope>
    <source>
        <strain evidence="2 3">PS0</strain>
    </source>
</reference>